<evidence type="ECO:0000256" key="2">
    <source>
        <dbReference type="SAM" id="SignalP"/>
    </source>
</evidence>
<gene>
    <name evidence="3" type="ORF">Poly30_49700</name>
</gene>
<feature type="signal peptide" evidence="2">
    <location>
        <begin position="1"/>
        <end position="28"/>
    </location>
</feature>
<keyword evidence="4" id="KW-1185">Reference proteome</keyword>
<feature type="chain" id="PRO_5021977635" evidence="2">
    <location>
        <begin position="29"/>
        <end position="101"/>
    </location>
</feature>
<sequence length="101" mass="10900" precursor="true">MLPIATLPLLALLPLLLTTALSPGSTPAAIQATAQRGAPSSQTPDRKNVGAWADFIRPSAEELKFESIGWRNQFWPAVLEAKKLGRPILLWTMNGHPLGCT</sequence>
<dbReference type="RefSeq" id="WP_145203721.1">
    <property type="nucleotide sequence ID" value="NZ_CP036434.1"/>
</dbReference>
<dbReference type="AlphaFoldDB" id="A0A518EZ89"/>
<feature type="region of interest" description="Disordered" evidence="1">
    <location>
        <begin position="28"/>
        <end position="47"/>
    </location>
</feature>
<evidence type="ECO:0000256" key="1">
    <source>
        <dbReference type="SAM" id="MobiDB-lite"/>
    </source>
</evidence>
<proteinExistence type="predicted"/>
<accession>A0A518EZ89</accession>
<name>A0A518EZ89_9BACT</name>
<reference evidence="3 4" key="1">
    <citation type="submission" date="2019-02" db="EMBL/GenBank/DDBJ databases">
        <title>Deep-cultivation of Planctomycetes and their phenomic and genomic characterization uncovers novel biology.</title>
        <authorList>
            <person name="Wiegand S."/>
            <person name="Jogler M."/>
            <person name="Boedeker C."/>
            <person name="Pinto D."/>
            <person name="Vollmers J."/>
            <person name="Rivas-Marin E."/>
            <person name="Kohn T."/>
            <person name="Peeters S.H."/>
            <person name="Heuer A."/>
            <person name="Rast P."/>
            <person name="Oberbeckmann S."/>
            <person name="Bunk B."/>
            <person name="Jeske O."/>
            <person name="Meyerdierks A."/>
            <person name="Storesund J.E."/>
            <person name="Kallscheuer N."/>
            <person name="Luecker S."/>
            <person name="Lage O.M."/>
            <person name="Pohl T."/>
            <person name="Merkel B.J."/>
            <person name="Hornburger P."/>
            <person name="Mueller R.-W."/>
            <person name="Bruemmer F."/>
            <person name="Labrenz M."/>
            <person name="Spormann A.M."/>
            <person name="Op den Camp H."/>
            <person name="Overmann J."/>
            <person name="Amann R."/>
            <person name="Jetten M.S.M."/>
            <person name="Mascher T."/>
            <person name="Medema M.H."/>
            <person name="Devos D.P."/>
            <person name="Kaster A.-K."/>
            <person name="Ovreas L."/>
            <person name="Rohde M."/>
            <person name="Galperin M.Y."/>
            <person name="Jogler C."/>
        </authorList>
    </citation>
    <scope>NUCLEOTIDE SEQUENCE [LARGE SCALE GENOMIC DNA]</scope>
    <source>
        <strain evidence="3 4">Poly30</strain>
    </source>
</reference>
<organism evidence="3 4">
    <name type="scientific">Saltatorellus ferox</name>
    <dbReference type="NCBI Taxonomy" id="2528018"/>
    <lineage>
        <taxon>Bacteria</taxon>
        <taxon>Pseudomonadati</taxon>
        <taxon>Planctomycetota</taxon>
        <taxon>Planctomycetia</taxon>
        <taxon>Planctomycetia incertae sedis</taxon>
        <taxon>Saltatorellus</taxon>
    </lineage>
</organism>
<evidence type="ECO:0000313" key="4">
    <source>
        <dbReference type="Proteomes" id="UP000320390"/>
    </source>
</evidence>
<dbReference type="Proteomes" id="UP000320390">
    <property type="component" value="Chromosome"/>
</dbReference>
<protein>
    <submittedName>
        <fullName evidence="3">Uncharacterized protein</fullName>
    </submittedName>
</protein>
<keyword evidence="2" id="KW-0732">Signal</keyword>
<dbReference type="OrthoDB" id="291572at2"/>
<evidence type="ECO:0000313" key="3">
    <source>
        <dbReference type="EMBL" id="QDV09412.1"/>
    </source>
</evidence>
<dbReference type="EMBL" id="CP036434">
    <property type="protein sequence ID" value="QDV09412.1"/>
    <property type="molecule type" value="Genomic_DNA"/>
</dbReference>
<feature type="compositionally biased region" description="Polar residues" evidence="1">
    <location>
        <begin position="32"/>
        <end position="43"/>
    </location>
</feature>